<accession>A0A8H7ZVN0</accession>
<evidence type="ECO:0000313" key="2">
    <source>
        <dbReference type="Proteomes" id="UP000673691"/>
    </source>
</evidence>
<keyword evidence="2" id="KW-1185">Reference proteome</keyword>
<comment type="caution">
    <text evidence="1">The sequence shown here is derived from an EMBL/GenBank/DDBJ whole genome shotgun (WGS) entry which is preliminary data.</text>
</comment>
<reference evidence="1 2" key="1">
    <citation type="journal article" name="Sci. Rep.">
        <title>Genome-scale phylogenetic analyses confirm Olpidium as the closest living zoosporic fungus to the non-flagellated, terrestrial fungi.</title>
        <authorList>
            <person name="Chang Y."/>
            <person name="Rochon D."/>
            <person name="Sekimoto S."/>
            <person name="Wang Y."/>
            <person name="Chovatia M."/>
            <person name="Sandor L."/>
            <person name="Salamov A."/>
            <person name="Grigoriev I.V."/>
            <person name="Stajich J.E."/>
            <person name="Spatafora J.W."/>
        </authorList>
    </citation>
    <scope>NUCLEOTIDE SEQUENCE [LARGE SCALE GENOMIC DNA]</scope>
    <source>
        <strain evidence="1">S191</strain>
    </source>
</reference>
<dbReference type="EMBL" id="JAEFCI010006151">
    <property type="protein sequence ID" value="KAG5459873.1"/>
    <property type="molecule type" value="Genomic_DNA"/>
</dbReference>
<dbReference type="Proteomes" id="UP000673691">
    <property type="component" value="Unassembled WGS sequence"/>
</dbReference>
<protein>
    <submittedName>
        <fullName evidence="1">Uncharacterized protein</fullName>
    </submittedName>
</protein>
<proteinExistence type="predicted"/>
<name>A0A8H7ZVN0_9FUNG</name>
<organism evidence="1 2">
    <name type="scientific">Olpidium bornovanus</name>
    <dbReference type="NCBI Taxonomy" id="278681"/>
    <lineage>
        <taxon>Eukaryota</taxon>
        <taxon>Fungi</taxon>
        <taxon>Fungi incertae sedis</taxon>
        <taxon>Olpidiomycota</taxon>
        <taxon>Olpidiomycotina</taxon>
        <taxon>Olpidiomycetes</taxon>
        <taxon>Olpidiales</taxon>
        <taxon>Olpidiaceae</taxon>
        <taxon>Olpidium</taxon>
    </lineage>
</organism>
<evidence type="ECO:0000313" key="1">
    <source>
        <dbReference type="EMBL" id="KAG5459873.1"/>
    </source>
</evidence>
<gene>
    <name evidence="1" type="ORF">BJ554DRAFT_8154</name>
</gene>
<dbReference type="AlphaFoldDB" id="A0A8H7ZVN0"/>
<sequence>MVVNFIMASGLEVYFSSARTPSAVTCWAFRMYTAMWTRSVRTALARFCQTVGM</sequence>